<feature type="transmembrane region" description="Helical" evidence="2">
    <location>
        <begin position="81"/>
        <end position="101"/>
    </location>
</feature>
<feature type="transmembrane region" description="Helical" evidence="2">
    <location>
        <begin position="226"/>
        <end position="245"/>
    </location>
</feature>
<feature type="transmembrane region" description="Helical" evidence="2">
    <location>
        <begin position="159"/>
        <end position="179"/>
    </location>
</feature>
<dbReference type="AlphaFoldDB" id="A0A138ZXA4"/>
<evidence type="ECO:0000313" key="4">
    <source>
        <dbReference type="Proteomes" id="UP000070544"/>
    </source>
</evidence>
<feature type="transmembrane region" description="Helical" evidence="2">
    <location>
        <begin position="53"/>
        <end position="75"/>
    </location>
</feature>
<dbReference type="Proteomes" id="UP000070544">
    <property type="component" value="Unassembled WGS sequence"/>
</dbReference>
<sequence>MATPMDNFADPTDNETALQIYTNSLTLASCVSQLIILITFVPDLAVFPASLKILSLITIVASMLSALVVFVSNNYACNPAVQIGCTIFLIADFGKWCTYWWRIWLLSYKRNIALAIFMTASMLVTASTFQWWCSVTPGTRLLPRLCAPSTPDNYVYTDLLSSSAGAVQNLIFFVLHIYYMRDYFREVLFGTPMSRPGSAHVHGHVQIQKASTYATMAGAPTNRVSSTLRLFSSSLLLMVIDFWSYALRRFYSSDALIFFLVLWSAQIVDDIIFCAYMRRFASDLMEEKRILALPTLHVSPHGSGTYGGGGRGSQEQASTGPEYVEIGELARQGVGGGNDGRVKYKPASSFVQDGGVGEDRDRTLH</sequence>
<reference evidence="3 4" key="1">
    <citation type="journal article" date="2015" name="Genome Biol. Evol.">
        <title>Phylogenomic analyses indicate that early fungi evolved digesting cell walls of algal ancestors of land plants.</title>
        <authorList>
            <person name="Chang Y."/>
            <person name="Wang S."/>
            <person name="Sekimoto S."/>
            <person name="Aerts A.L."/>
            <person name="Choi C."/>
            <person name="Clum A."/>
            <person name="LaButti K.M."/>
            <person name="Lindquist E.A."/>
            <person name="Yee Ngan C."/>
            <person name="Ohm R.A."/>
            <person name="Salamov A.A."/>
            <person name="Grigoriev I.V."/>
            <person name="Spatafora J.W."/>
            <person name="Berbee M.L."/>
        </authorList>
    </citation>
    <scope>NUCLEOTIDE SEQUENCE [LARGE SCALE GENOMIC DNA]</scope>
    <source>
        <strain evidence="3 4">JEL478</strain>
    </source>
</reference>
<dbReference type="EMBL" id="KQ965886">
    <property type="protein sequence ID" value="KXS09127.1"/>
    <property type="molecule type" value="Genomic_DNA"/>
</dbReference>
<feature type="transmembrane region" description="Helical" evidence="2">
    <location>
        <begin position="20"/>
        <end position="41"/>
    </location>
</feature>
<evidence type="ECO:0000313" key="3">
    <source>
        <dbReference type="EMBL" id="KXS09127.1"/>
    </source>
</evidence>
<feature type="region of interest" description="Disordered" evidence="1">
    <location>
        <begin position="331"/>
        <end position="365"/>
    </location>
</feature>
<organism evidence="3 4">
    <name type="scientific">Gonapodya prolifera (strain JEL478)</name>
    <name type="common">Monoblepharis prolifera</name>
    <dbReference type="NCBI Taxonomy" id="1344416"/>
    <lineage>
        <taxon>Eukaryota</taxon>
        <taxon>Fungi</taxon>
        <taxon>Fungi incertae sedis</taxon>
        <taxon>Chytridiomycota</taxon>
        <taxon>Chytridiomycota incertae sedis</taxon>
        <taxon>Monoblepharidomycetes</taxon>
        <taxon>Monoblepharidales</taxon>
        <taxon>Gonapodyaceae</taxon>
        <taxon>Gonapodya</taxon>
    </lineage>
</organism>
<keyword evidence="2" id="KW-0472">Membrane</keyword>
<keyword evidence="2" id="KW-1133">Transmembrane helix</keyword>
<accession>A0A138ZXA4</accession>
<feature type="transmembrane region" description="Helical" evidence="2">
    <location>
        <begin position="257"/>
        <end position="276"/>
    </location>
</feature>
<evidence type="ECO:0008006" key="5">
    <source>
        <dbReference type="Google" id="ProtNLM"/>
    </source>
</evidence>
<feature type="transmembrane region" description="Helical" evidence="2">
    <location>
        <begin position="113"/>
        <end position="132"/>
    </location>
</feature>
<keyword evidence="4" id="KW-1185">Reference proteome</keyword>
<proteinExistence type="predicted"/>
<gene>
    <name evidence="3" type="ORF">M427DRAFT_64712</name>
</gene>
<name>A0A138ZXA4_GONPJ</name>
<protein>
    <recommendedName>
        <fullName evidence="5">Family A G protein-coupled receptor-like protein</fullName>
    </recommendedName>
</protein>
<keyword evidence="2" id="KW-0812">Transmembrane</keyword>
<evidence type="ECO:0000256" key="1">
    <source>
        <dbReference type="SAM" id="MobiDB-lite"/>
    </source>
</evidence>
<evidence type="ECO:0000256" key="2">
    <source>
        <dbReference type="SAM" id="Phobius"/>
    </source>
</evidence>